<keyword evidence="2" id="KW-1185">Reference proteome</keyword>
<dbReference type="Gene3D" id="3.40.50.300">
    <property type="entry name" value="P-loop containing nucleotide triphosphate hydrolases"/>
    <property type="match status" value="1"/>
</dbReference>
<dbReference type="AlphaFoldDB" id="K5W3W8"/>
<evidence type="ECO:0000313" key="1">
    <source>
        <dbReference type="EMBL" id="EKM58588.1"/>
    </source>
</evidence>
<dbReference type="HOGENOM" id="CLU_018003_2_0_1"/>
<organism evidence="1 2">
    <name type="scientific">Phanerochaete carnosa (strain HHB-10118-sp)</name>
    <name type="common">White-rot fungus</name>
    <name type="synonym">Peniophora carnosa</name>
    <dbReference type="NCBI Taxonomy" id="650164"/>
    <lineage>
        <taxon>Eukaryota</taxon>
        <taxon>Fungi</taxon>
        <taxon>Dikarya</taxon>
        <taxon>Basidiomycota</taxon>
        <taxon>Agaricomycotina</taxon>
        <taxon>Agaricomycetes</taxon>
        <taxon>Polyporales</taxon>
        <taxon>Phanerochaetaceae</taxon>
        <taxon>Phanerochaete</taxon>
    </lineage>
</organism>
<dbReference type="GeneID" id="18920680"/>
<reference evidence="1 2" key="1">
    <citation type="journal article" date="2012" name="BMC Genomics">
        <title>Comparative genomics of the white-rot fungi, Phanerochaete carnosa and P. chrysosporium, to elucidate the genetic basis of the distinct wood types they colonize.</title>
        <authorList>
            <person name="Suzuki H."/>
            <person name="MacDonald J."/>
            <person name="Syed K."/>
            <person name="Salamov A."/>
            <person name="Hori C."/>
            <person name="Aerts A."/>
            <person name="Henrissat B."/>
            <person name="Wiebenga A."/>
            <person name="vanKuyk P.A."/>
            <person name="Barry K."/>
            <person name="Lindquist E."/>
            <person name="LaButti K."/>
            <person name="Lapidus A."/>
            <person name="Lucas S."/>
            <person name="Coutinho P."/>
            <person name="Gong Y."/>
            <person name="Samejima M."/>
            <person name="Mahadevan R."/>
            <person name="Abou-Zaid M."/>
            <person name="de Vries R.P."/>
            <person name="Igarashi K."/>
            <person name="Yadav J.S."/>
            <person name="Grigoriev I.V."/>
            <person name="Master E.R."/>
        </authorList>
    </citation>
    <scope>NUCLEOTIDE SEQUENCE [LARGE SCALE GENOMIC DNA]</scope>
    <source>
        <strain evidence="1 2">HHB-10118-sp</strain>
    </source>
</reference>
<gene>
    <name evidence="1" type="ORF">PHACADRAFT_90161</name>
</gene>
<evidence type="ECO:0000313" key="2">
    <source>
        <dbReference type="Proteomes" id="UP000008370"/>
    </source>
</evidence>
<accession>K5W3W8</accession>
<dbReference type="EMBL" id="JH930470">
    <property type="protein sequence ID" value="EKM58588.1"/>
    <property type="molecule type" value="Genomic_DNA"/>
</dbReference>
<feature type="non-terminal residue" evidence="1">
    <location>
        <position position="237"/>
    </location>
</feature>
<dbReference type="RefSeq" id="XP_007393896.1">
    <property type="nucleotide sequence ID" value="XM_007393834.1"/>
</dbReference>
<dbReference type="OrthoDB" id="8954335at2759"/>
<dbReference type="InParanoid" id="K5W3W8"/>
<sequence length="237" mass="26206">FINLVSGSNLAVGEDLTSCTAKVETANTFELFGKLVTLVDTPGFDDTTVSDTDILKMIAVYLSSTYENGYKLSGIIYMHRISDFRMGGISRRNLNMFRKLCGDEALGNVVVVTNMWGEVTSERGAAREHQLRTDERLFAPVLQGGATMLRHDNTYESAQAILAHLVGNRPRALRIQRELVDEGRDIAETAAGAELGSELEALRKRHAEEQYERTSGGTRKLTVDFPVPVAPRTLKIK</sequence>
<dbReference type="Proteomes" id="UP000008370">
    <property type="component" value="Unassembled WGS sequence"/>
</dbReference>
<dbReference type="KEGG" id="pco:PHACADRAFT_90161"/>
<proteinExistence type="predicted"/>
<name>K5W3W8_PHACS</name>
<dbReference type="InterPro" id="IPR027417">
    <property type="entry name" value="P-loop_NTPase"/>
</dbReference>
<dbReference type="SUPFAM" id="SSF52540">
    <property type="entry name" value="P-loop containing nucleoside triphosphate hydrolases"/>
    <property type="match status" value="1"/>
</dbReference>
<protein>
    <recommendedName>
        <fullName evidence="3">G domain-containing protein</fullName>
    </recommendedName>
</protein>
<evidence type="ECO:0008006" key="3">
    <source>
        <dbReference type="Google" id="ProtNLM"/>
    </source>
</evidence>